<evidence type="ECO:0000313" key="2">
    <source>
        <dbReference type="EMBL" id="KAK1385270.1"/>
    </source>
</evidence>
<evidence type="ECO:0000256" key="1">
    <source>
        <dbReference type="SAM" id="MobiDB-lite"/>
    </source>
</evidence>
<evidence type="ECO:0000313" key="3">
    <source>
        <dbReference type="Proteomes" id="UP001237642"/>
    </source>
</evidence>
<keyword evidence="3" id="KW-1185">Reference proteome</keyword>
<gene>
    <name evidence="2" type="ORF">POM88_023005</name>
</gene>
<reference evidence="2" key="2">
    <citation type="submission" date="2023-05" db="EMBL/GenBank/DDBJ databases">
        <authorList>
            <person name="Schelkunov M.I."/>
        </authorList>
    </citation>
    <scope>NUCLEOTIDE SEQUENCE</scope>
    <source>
        <strain evidence="2">Hsosn_3</strain>
        <tissue evidence="2">Leaf</tissue>
    </source>
</reference>
<feature type="region of interest" description="Disordered" evidence="1">
    <location>
        <begin position="16"/>
        <end position="98"/>
    </location>
</feature>
<reference evidence="2" key="1">
    <citation type="submission" date="2023-02" db="EMBL/GenBank/DDBJ databases">
        <title>Genome of toxic invasive species Heracleum sosnowskyi carries increased number of genes despite the absence of recent whole-genome duplications.</title>
        <authorList>
            <person name="Schelkunov M."/>
            <person name="Shtratnikova V."/>
            <person name="Makarenko M."/>
            <person name="Klepikova A."/>
            <person name="Omelchenko D."/>
            <person name="Novikova G."/>
            <person name="Obukhova E."/>
            <person name="Bogdanov V."/>
            <person name="Penin A."/>
            <person name="Logacheva M."/>
        </authorList>
    </citation>
    <scope>NUCLEOTIDE SEQUENCE</scope>
    <source>
        <strain evidence="2">Hsosn_3</strain>
        <tissue evidence="2">Leaf</tissue>
    </source>
</reference>
<feature type="compositionally biased region" description="Basic and acidic residues" evidence="1">
    <location>
        <begin position="78"/>
        <end position="98"/>
    </location>
</feature>
<comment type="caution">
    <text evidence="2">The sequence shown here is derived from an EMBL/GenBank/DDBJ whole genome shotgun (WGS) entry which is preliminary data.</text>
</comment>
<organism evidence="2 3">
    <name type="scientific">Heracleum sosnowskyi</name>
    <dbReference type="NCBI Taxonomy" id="360622"/>
    <lineage>
        <taxon>Eukaryota</taxon>
        <taxon>Viridiplantae</taxon>
        <taxon>Streptophyta</taxon>
        <taxon>Embryophyta</taxon>
        <taxon>Tracheophyta</taxon>
        <taxon>Spermatophyta</taxon>
        <taxon>Magnoliopsida</taxon>
        <taxon>eudicotyledons</taxon>
        <taxon>Gunneridae</taxon>
        <taxon>Pentapetalae</taxon>
        <taxon>asterids</taxon>
        <taxon>campanulids</taxon>
        <taxon>Apiales</taxon>
        <taxon>Apiaceae</taxon>
        <taxon>Apioideae</taxon>
        <taxon>apioid superclade</taxon>
        <taxon>Tordylieae</taxon>
        <taxon>Tordyliinae</taxon>
        <taxon>Heracleum</taxon>
    </lineage>
</organism>
<dbReference type="AlphaFoldDB" id="A0AAD8IJV1"/>
<proteinExistence type="predicted"/>
<name>A0AAD8IJV1_9APIA</name>
<feature type="compositionally biased region" description="Polar residues" evidence="1">
    <location>
        <begin position="51"/>
        <end position="69"/>
    </location>
</feature>
<feature type="compositionally biased region" description="Low complexity" evidence="1">
    <location>
        <begin position="16"/>
        <end position="36"/>
    </location>
</feature>
<sequence>MSTYIPLPIIQPAIAEPVPEPVQPIIEPEPQQAQIPLSETQQEQIPLPEPQTEQVPVTEPQNQSSSNEGAETFADQIGKGEKGEWERKGREESGKEEAGVRVCTDLVGVCYCEVAGGGGRENGWRRRRFRAAPRQVSGEGRKRSQWW</sequence>
<dbReference type="EMBL" id="JAUIZM010000005">
    <property type="protein sequence ID" value="KAK1385270.1"/>
    <property type="molecule type" value="Genomic_DNA"/>
</dbReference>
<dbReference type="Proteomes" id="UP001237642">
    <property type="component" value="Unassembled WGS sequence"/>
</dbReference>
<protein>
    <submittedName>
        <fullName evidence="2">Uncharacterized protein</fullName>
    </submittedName>
</protein>
<accession>A0AAD8IJV1</accession>